<dbReference type="PROSITE" id="PS50983">
    <property type="entry name" value="FE_B12_PBP"/>
    <property type="match status" value="1"/>
</dbReference>
<keyword evidence="3" id="KW-0813">Transport</keyword>
<dbReference type="SUPFAM" id="SSF53807">
    <property type="entry name" value="Helical backbone' metal receptor"/>
    <property type="match status" value="1"/>
</dbReference>
<evidence type="ECO:0000259" key="6">
    <source>
        <dbReference type="PROSITE" id="PS50983"/>
    </source>
</evidence>
<reference evidence="8" key="1">
    <citation type="submission" date="2018-07" db="EMBL/GenBank/DDBJ databases">
        <title>Streptacidiphilus bronchialis DSM 106435 chromosome.</title>
        <authorList>
            <person name="Batra D."/>
            <person name="Gulvik C.A."/>
        </authorList>
    </citation>
    <scope>NUCLEOTIDE SEQUENCE [LARGE SCALE GENOMIC DNA]</scope>
    <source>
        <strain evidence="8">DSM 106435</strain>
    </source>
</reference>
<dbReference type="GO" id="GO:1901678">
    <property type="term" value="P:iron coordination entity transport"/>
    <property type="evidence" value="ECO:0007669"/>
    <property type="project" value="UniProtKB-ARBA"/>
</dbReference>
<gene>
    <name evidence="7" type="ORF">C7M71_025990</name>
</gene>
<feature type="domain" description="Fe/B12 periplasmic-binding" evidence="6">
    <location>
        <begin position="67"/>
        <end position="330"/>
    </location>
</feature>
<evidence type="ECO:0000256" key="5">
    <source>
        <dbReference type="SAM" id="SignalP"/>
    </source>
</evidence>
<dbReference type="Proteomes" id="UP000249340">
    <property type="component" value="Chromosome"/>
</dbReference>
<dbReference type="InterPro" id="IPR051313">
    <property type="entry name" value="Bact_iron-sidero_bind"/>
</dbReference>
<evidence type="ECO:0000256" key="2">
    <source>
        <dbReference type="ARBA" id="ARBA00008814"/>
    </source>
</evidence>
<dbReference type="OrthoDB" id="1846031at2"/>
<evidence type="ECO:0000256" key="3">
    <source>
        <dbReference type="ARBA" id="ARBA00022448"/>
    </source>
</evidence>
<feature type="chain" id="PRO_5039059925" evidence="5">
    <location>
        <begin position="22"/>
        <end position="330"/>
    </location>
</feature>
<dbReference type="InterPro" id="IPR006311">
    <property type="entry name" value="TAT_signal"/>
</dbReference>
<evidence type="ECO:0000256" key="1">
    <source>
        <dbReference type="ARBA" id="ARBA00004196"/>
    </source>
</evidence>
<name>A0A345T6R7_9ACTN</name>
<sequence length="330" mass="34913">MPTRRRLLGSAAGAAALLGLAACGSGGSGSKGAAGASVGASAGASAASTRVVDTAKGKVTVPARPQRVVILNDFPMAAMFDLGQLPVGLFNAGEEYVAQPYLERWRSIPKVSNGVGGTVEVEKVAALQPDLIIGIDAQPNLPYEQLSRLAPTVLLPFSKSKTPWRDMAEQTAVVLGLPDALAKLKQRYADRAAQIRKERAAVLARYRWALLQGGFDEGQWWLYGPESNIGGILAAAGARFSSGSVRVKEQASVSYELVTSRLSDADAIFYYTTNDGKPANLGPKLFAQQSFQKLPAVRAGHLYGSIAFLPAGYTEALMALDDFDSALRKL</sequence>
<dbReference type="KEGG" id="stri:C7M71_025990"/>
<dbReference type="InterPro" id="IPR002491">
    <property type="entry name" value="ABC_transptr_periplasmic_BD"/>
</dbReference>
<dbReference type="PROSITE" id="PS51257">
    <property type="entry name" value="PROKAR_LIPOPROTEIN"/>
    <property type="match status" value="1"/>
</dbReference>
<feature type="signal peptide" evidence="5">
    <location>
        <begin position="1"/>
        <end position="21"/>
    </location>
</feature>
<comment type="similarity">
    <text evidence="2">Belongs to the bacterial solute-binding protein 8 family.</text>
</comment>
<dbReference type="PANTHER" id="PTHR30532:SF1">
    <property type="entry name" value="IRON(3+)-HYDROXAMATE-BINDING PROTEIN FHUD"/>
    <property type="match status" value="1"/>
</dbReference>
<dbReference type="GO" id="GO:0030288">
    <property type="term" value="C:outer membrane-bounded periplasmic space"/>
    <property type="evidence" value="ECO:0007669"/>
    <property type="project" value="TreeGrafter"/>
</dbReference>
<evidence type="ECO:0000313" key="7">
    <source>
        <dbReference type="EMBL" id="AXI81672.1"/>
    </source>
</evidence>
<keyword evidence="4 5" id="KW-0732">Signal</keyword>
<dbReference type="EMBL" id="CP031264">
    <property type="protein sequence ID" value="AXI81672.1"/>
    <property type="molecule type" value="Genomic_DNA"/>
</dbReference>
<dbReference type="Gene3D" id="3.40.50.1980">
    <property type="entry name" value="Nitrogenase molybdenum iron protein domain"/>
    <property type="match status" value="2"/>
</dbReference>
<dbReference type="AlphaFoldDB" id="A0A345T6R7"/>
<dbReference type="Pfam" id="PF01497">
    <property type="entry name" value="Peripla_BP_2"/>
    <property type="match status" value="1"/>
</dbReference>
<dbReference type="PANTHER" id="PTHR30532">
    <property type="entry name" value="IRON III DICITRATE-BINDING PERIPLASMIC PROTEIN"/>
    <property type="match status" value="1"/>
</dbReference>
<accession>A0A345T6R7</accession>
<evidence type="ECO:0000313" key="8">
    <source>
        <dbReference type="Proteomes" id="UP000249340"/>
    </source>
</evidence>
<organism evidence="7 8">
    <name type="scientific">Peterkaempfera bronchialis</name>
    <dbReference type="NCBI Taxonomy" id="2126346"/>
    <lineage>
        <taxon>Bacteria</taxon>
        <taxon>Bacillati</taxon>
        <taxon>Actinomycetota</taxon>
        <taxon>Actinomycetes</taxon>
        <taxon>Kitasatosporales</taxon>
        <taxon>Streptomycetaceae</taxon>
        <taxon>Peterkaempfera</taxon>
    </lineage>
</organism>
<protein>
    <submittedName>
        <fullName evidence="7">ABC transporter substrate-binding protein</fullName>
    </submittedName>
</protein>
<dbReference type="PROSITE" id="PS51318">
    <property type="entry name" value="TAT"/>
    <property type="match status" value="1"/>
</dbReference>
<keyword evidence="8" id="KW-1185">Reference proteome</keyword>
<comment type="subcellular location">
    <subcellularLocation>
        <location evidence="1">Cell envelope</location>
    </subcellularLocation>
</comment>
<proteinExistence type="inferred from homology"/>
<evidence type="ECO:0000256" key="4">
    <source>
        <dbReference type="ARBA" id="ARBA00022729"/>
    </source>
</evidence>